<dbReference type="GO" id="GO:0009086">
    <property type="term" value="P:methionine biosynthetic process"/>
    <property type="evidence" value="ECO:0007669"/>
    <property type="project" value="UniProtKB-KW"/>
</dbReference>
<evidence type="ECO:0000256" key="27">
    <source>
        <dbReference type="ARBA" id="ARBA00049031"/>
    </source>
</evidence>
<evidence type="ECO:0000256" key="17">
    <source>
        <dbReference type="ARBA" id="ARBA00022857"/>
    </source>
</evidence>
<dbReference type="Pfam" id="PF22468">
    <property type="entry name" value="ACT_9"/>
    <property type="match status" value="2"/>
</dbReference>
<dbReference type="PROSITE" id="PS00324">
    <property type="entry name" value="ASPARTOKINASE"/>
    <property type="match status" value="1"/>
</dbReference>
<comment type="catalytic activity">
    <reaction evidence="25">
        <text>L-aspartate + ATP = 4-phospho-L-aspartate + ADP</text>
        <dbReference type="Rhea" id="RHEA:23776"/>
        <dbReference type="ChEBI" id="CHEBI:29991"/>
        <dbReference type="ChEBI" id="CHEBI:30616"/>
        <dbReference type="ChEBI" id="CHEBI:57535"/>
        <dbReference type="ChEBI" id="CHEBI:456216"/>
        <dbReference type="EC" id="2.7.2.4"/>
    </reaction>
    <physiologicalReaction direction="left-to-right" evidence="25">
        <dbReference type="Rhea" id="RHEA:23777"/>
    </physiologicalReaction>
</comment>
<evidence type="ECO:0000256" key="16">
    <source>
        <dbReference type="ARBA" id="ARBA00022840"/>
    </source>
</evidence>
<dbReference type="PROSITE" id="PS01042">
    <property type="entry name" value="HOMOSER_DHGENASE"/>
    <property type="match status" value="1"/>
</dbReference>
<dbReference type="InterPro" id="IPR036393">
    <property type="entry name" value="AceGlu_kinase-like_sf"/>
</dbReference>
<evidence type="ECO:0000256" key="20">
    <source>
        <dbReference type="ARBA" id="ARBA00023053"/>
    </source>
</evidence>
<dbReference type="InterPro" id="IPR049638">
    <property type="entry name" value="AK-HD"/>
</dbReference>
<evidence type="ECO:0000256" key="25">
    <source>
        <dbReference type="ARBA" id="ARBA00048561"/>
    </source>
</evidence>
<comment type="pathway">
    <text evidence="6">Amino-acid biosynthesis; L-threonine biosynthesis; L-threonine from L-aspartate: step 1/5.</text>
</comment>
<dbReference type="InterPro" id="IPR045865">
    <property type="entry name" value="ACT-like_dom_sf"/>
</dbReference>
<dbReference type="InterPro" id="IPR001342">
    <property type="entry name" value="HDH_cat"/>
</dbReference>
<evidence type="ECO:0000256" key="10">
    <source>
        <dbReference type="ARBA" id="ARBA00022605"/>
    </source>
</evidence>
<dbReference type="GO" id="GO:0004412">
    <property type="term" value="F:homoserine dehydrogenase activity"/>
    <property type="evidence" value="ECO:0007669"/>
    <property type="project" value="UniProtKB-EC"/>
</dbReference>
<dbReference type="InterPro" id="IPR011147">
    <property type="entry name" value="Bifunc_Aspkin/hSer_DH"/>
</dbReference>
<dbReference type="GO" id="GO:0009090">
    <property type="term" value="P:homoserine biosynthetic process"/>
    <property type="evidence" value="ECO:0007669"/>
    <property type="project" value="UniProtKB-ARBA"/>
</dbReference>
<dbReference type="SUPFAM" id="SSF55021">
    <property type="entry name" value="ACT-like"/>
    <property type="match status" value="2"/>
</dbReference>
<comment type="similarity">
    <text evidence="8">In the N-terminal section; belongs to the aspartokinase family.</text>
</comment>
<comment type="pathway">
    <text evidence="2">Amino-acid biosynthesis; L-lysine biosynthesis via DAP pathway; (S)-tetrahydrodipicolinate from L-aspartate: step 1/4.</text>
</comment>
<evidence type="ECO:0000256" key="11">
    <source>
        <dbReference type="ARBA" id="ARBA00022679"/>
    </source>
</evidence>
<comment type="pathway">
    <text evidence="5">Amino-acid biosynthesis; L-methionine biosynthesis via de novo pathway; L-homoserine from L-aspartate: step 3/3.</text>
</comment>
<keyword evidence="23" id="KW-0511">Multifunctional enzyme</keyword>
<dbReference type="RefSeq" id="WP_152123346.1">
    <property type="nucleotide sequence ID" value="NZ_WELI01000002.1"/>
</dbReference>
<dbReference type="InterPro" id="IPR005106">
    <property type="entry name" value="Asp/hSer_DH_NAD-bd"/>
</dbReference>
<dbReference type="UniPathway" id="UPA00051">
    <property type="reaction ID" value="UER00462"/>
</dbReference>
<dbReference type="UniPathway" id="UPA00034">
    <property type="reaction ID" value="UER00015"/>
</dbReference>
<dbReference type="Gene3D" id="3.40.1160.10">
    <property type="entry name" value="Acetylglutamate kinase-like"/>
    <property type="match status" value="1"/>
</dbReference>
<evidence type="ECO:0000256" key="23">
    <source>
        <dbReference type="ARBA" id="ARBA00023268"/>
    </source>
</evidence>
<dbReference type="Pfam" id="PF00696">
    <property type="entry name" value="AA_kinase"/>
    <property type="match status" value="1"/>
</dbReference>
<dbReference type="FunFam" id="3.30.2130.10:FF:000001">
    <property type="entry name" value="Bifunctional aspartokinase/homoserine dehydrogenase"/>
    <property type="match status" value="1"/>
</dbReference>
<dbReference type="GO" id="GO:0050661">
    <property type="term" value="F:NADP binding"/>
    <property type="evidence" value="ECO:0007669"/>
    <property type="project" value="InterPro"/>
</dbReference>
<dbReference type="Pfam" id="PF03447">
    <property type="entry name" value="NAD_binding_3"/>
    <property type="match status" value="1"/>
</dbReference>
<name>A0A7J5U2E9_9BACT</name>
<dbReference type="PANTHER" id="PTHR43070:SF5">
    <property type="entry name" value="HOMOSERINE DEHYDROGENASE"/>
    <property type="match status" value="1"/>
</dbReference>
<protein>
    <submittedName>
        <fullName evidence="29">Bifunctional aspartate kinase/homoserine dehydrogenase I</fullName>
        <ecNumber evidence="29">1.1.1.3</ecNumber>
        <ecNumber evidence="29">2.7.2.4</ecNumber>
    </submittedName>
</protein>
<keyword evidence="11 29" id="KW-0808">Transferase</keyword>
<keyword evidence="13" id="KW-0479">Metal-binding</keyword>
<reference evidence="29 30" key="1">
    <citation type="submission" date="2019-10" db="EMBL/GenBank/DDBJ databases">
        <title>Rudanella paleaurantiibacter sp. nov., isolated from sludge.</title>
        <authorList>
            <person name="Xu S.Q."/>
        </authorList>
    </citation>
    <scope>NUCLEOTIDE SEQUENCE [LARGE SCALE GENOMIC DNA]</scope>
    <source>
        <strain evidence="29 30">HX-22-17</strain>
    </source>
</reference>
<dbReference type="SUPFAM" id="SSF55347">
    <property type="entry name" value="Glyceraldehyde-3-phosphate dehydrogenase-like, C-terminal domain"/>
    <property type="match status" value="1"/>
</dbReference>
<keyword evidence="22" id="KW-0486">Methionine biosynthesis</keyword>
<keyword evidence="18 29" id="KW-0560">Oxidoreductase</keyword>
<keyword evidence="10" id="KW-0028">Amino-acid biosynthesis</keyword>
<evidence type="ECO:0000313" key="30">
    <source>
        <dbReference type="Proteomes" id="UP000488299"/>
    </source>
</evidence>
<sequence length="823" mass="89571">MNVLKFGGTSVGSVESIKQVIQIIEDASRGTESTEGRNIAVVFSAMGGVTNQLIEIGRMAANGSLDYLDLVRRIEDRHFNVVKAFIPVKEQSKVFANIRGVINELEDLLRGVSLIRELSARTHDLITSFGERLSTLVMSECIRSRGLSARFCDARNLIKTDAQFGQAEVNYPLTNRLIRDYFANSNSIELITGFIGSTEKGETTTLGRGGSDYTASIIGAALDADLIEIWTDVDGMMTADPRKVSNAFNIPTITYAEAMELSHFGAKVIYPPSLQPAFARNIPIRVLNTFNPAHPGTVVSRNADRRQYTITGISSIDDVALVNVQGSGMIGVAGVSAKLFGVLAEHRISVILISQASSEHSICFAIDPRAADRVKTILDEEFAADIASGHVDNITIERDLSIIATVGEGMRKSSGIAGKLFSVLGKNGVNIVAVAQGSSEINISIVIAKTNISKALNALHNVFFQSEARILNVFLVGTGLIGRTLLSQIRSQFEYLRNEKMLKVCVVGISNTKKMLLDPKGIDLDDWRERQLTEGVTTSLPAFVEKIKSYNLPNSVFIDCTSDKDIVQFYDSLLDANVSVVTPNKVANSGSYAEYRRLQRTALNRGVKFLYETNVGAGLPIINTIQGLMTAGDRFIKIEAILSGTLSYIFNTFQSGKKFVDVVREAKEKGYTEPDPREDLSGQDVGRKILILAREAGFALEPTDVTITNLLPQPCLDAPTIDAFFEQLDANNAYFESLLTEAEAKGEKLRYVATFENGKVTIELRSVGADHPFYTLSGADNIISFITERYKDRPLVIKGPGAGAEVTASGVFADMVSIGSYLG</sequence>
<dbReference type="EC" id="1.1.1.3" evidence="29"/>
<proteinExistence type="inferred from homology"/>
<keyword evidence="16" id="KW-0067">ATP-binding</keyword>
<evidence type="ECO:0000256" key="9">
    <source>
        <dbReference type="ARBA" id="ARBA00011881"/>
    </source>
</evidence>
<evidence type="ECO:0000256" key="8">
    <source>
        <dbReference type="ARBA" id="ARBA00010046"/>
    </source>
</evidence>
<gene>
    <name evidence="29" type="primary">thrA</name>
    <name evidence="29" type="ORF">F5984_05870</name>
</gene>
<dbReference type="NCBIfam" id="TIGR00657">
    <property type="entry name" value="asp_kinases"/>
    <property type="match status" value="1"/>
</dbReference>
<evidence type="ECO:0000256" key="19">
    <source>
        <dbReference type="ARBA" id="ARBA00023027"/>
    </source>
</evidence>
<keyword evidence="20" id="KW-0915">Sodium</keyword>
<evidence type="ECO:0000256" key="4">
    <source>
        <dbReference type="ARBA" id="ARBA00005056"/>
    </source>
</evidence>
<dbReference type="Pfam" id="PF00742">
    <property type="entry name" value="Homoserine_dh"/>
    <property type="match status" value="1"/>
</dbReference>
<dbReference type="CDD" id="cd04921">
    <property type="entry name" value="ACT_AKi-HSDH-ThrA-like_1"/>
    <property type="match status" value="1"/>
</dbReference>
<evidence type="ECO:0000256" key="24">
    <source>
        <dbReference type="ARBA" id="ARBA00044938"/>
    </source>
</evidence>
<dbReference type="AlphaFoldDB" id="A0A7J5U2E9"/>
<evidence type="ECO:0000256" key="6">
    <source>
        <dbReference type="ARBA" id="ARBA00005139"/>
    </source>
</evidence>
<accession>A0A7J5U2E9</accession>
<comment type="subunit">
    <text evidence="9">Homotetramer.</text>
</comment>
<dbReference type="SUPFAM" id="SSF53633">
    <property type="entry name" value="Carbamate kinase-like"/>
    <property type="match status" value="1"/>
</dbReference>
<comment type="catalytic activity">
    <reaction evidence="26">
        <text>L-homoserine + NADP(+) = L-aspartate 4-semialdehyde + NADPH + H(+)</text>
        <dbReference type="Rhea" id="RHEA:15761"/>
        <dbReference type="ChEBI" id="CHEBI:15378"/>
        <dbReference type="ChEBI" id="CHEBI:57476"/>
        <dbReference type="ChEBI" id="CHEBI:57783"/>
        <dbReference type="ChEBI" id="CHEBI:58349"/>
        <dbReference type="ChEBI" id="CHEBI:537519"/>
        <dbReference type="EC" id="1.1.1.3"/>
    </reaction>
    <physiologicalReaction direction="right-to-left" evidence="26">
        <dbReference type="Rhea" id="RHEA:15763"/>
    </physiologicalReaction>
</comment>
<dbReference type="EMBL" id="WELI01000002">
    <property type="protein sequence ID" value="KAB7731752.1"/>
    <property type="molecule type" value="Genomic_DNA"/>
</dbReference>
<keyword evidence="12" id="KW-0791">Threonine biosynthesis</keyword>
<evidence type="ECO:0000256" key="5">
    <source>
        <dbReference type="ARBA" id="ARBA00005062"/>
    </source>
</evidence>
<dbReference type="FunFam" id="3.40.50.720:FF:000083">
    <property type="entry name" value="Bifunctional aspartokinase/homoserine dehydrogenase"/>
    <property type="match status" value="1"/>
</dbReference>
<dbReference type="GO" id="GO:0005524">
    <property type="term" value="F:ATP binding"/>
    <property type="evidence" value="ECO:0007669"/>
    <property type="project" value="UniProtKB-KW"/>
</dbReference>
<keyword evidence="17" id="KW-0521">NADP</keyword>
<dbReference type="PIRSF" id="PIRSF000727">
    <property type="entry name" value="ThrA"/>
    <property type="match status" value="1"/>
</dbReference>
<comment type="cofactor">
    <cofactor evidence="1">
        <name>a metal cation</name>
        <dbReference type="ChEBI" id="CHEBI:25213"/>
    </cofactor>
</comment>
<evidence type="ECO:0000256" key="21">
    <source>
        <dbReference type="ARBA" id="ARBA00023154"/>
    </source>
</evidence>
<comment type="pathway">
    <text evidence="3">Amino-acid biosynthesis; L-methionine biosynthesis via de novo pathway; L-homoserine from L-aspartate: step 1/3.</text>
</comment>
<evidence type="ECO:0000256" key="13">
    <source>
        <dbReference type="ARBA" id="ARBA00022723"/>
    </source>
</evidence>
<keyword evidence="14" id="KW-0547">Nucleotide-binding</keyword>
<dbReference type="CDD" id="cd04243">
    <property type="entry name" value="AAK_AK-HSDH-like"/>
    <property type="match status" value="1"/>
</dbReference>
<dbReference type="GO" id="GO:0009088">
    <property type="term" value="P:threonine biosynthetic process"/>
    <property type="evidence" value="ECO:0007669"/>
    <property type="project" value="UniProtKB-UniPathway"/>
</dbReference>
<dbReference type="NCBIfam" id="NF006959">
    <property type="entry name" value="PRK09436.1"/>
    <property type="match status" value="1"/>
</dbReference>
<keyword evidence="30" id="KW-1185">Reference proteome</keyword>
<evidence type="ECO:0000256" key="2">
    <source>
        <dbReference type="ARBA" id="ARBA00004766"/>
    </source>
</evidence>
<dbReference type="GO" id="GO:0009089">
    <property type="term" value="P:lysine biosynthetic process via diaminopimelate"/>
    <property type="evidence" value="ECO:0007669"/>
    <property type="project" value="UniProtKB-UniPathway"/>
</dbReference>
<dbReference type="GO" id="GO:0004072">
    <property type="term" value="F:aspartate kinase activity"/>
    <property type="evidence" value="ECO:0007669"/>
    <property type="project" value="UniProtKB-EC"/>
</dbReference>
<dbReference type="Gene3D" id="3.40.50.720">
    <property type="entry name" value="NAD(P)-binding Rossmann-like Domain"/>
    <property type="match status" value="1"/>
</dbReference>
<dbReference type="EC" id="2.7.2.4" evidence="29"/>
<keyword evidence="15 29" id="KW-0418">Kinase</keyword>
<evidence type="ECO:0000313" key="29">
    <source>
        <dbReference type="EMBL" id="KAB7731752.1"/>
    </source>
</evidence>
<evidence type="ECO:0000256" key="1">
    <source>
        <dbReference type="ARBA" id="ARBA00001920"/>
    </source>
</evidence>
<dbReference type="InterPro" id="IPR019811">
    <property type="entry name" value="HDH_CS"/>
</dbReference>
<dbReference type="InterPro" id="IPR036291">
    <property type="entry name" value="NAD(P)-bd_dom_sf"/>
</dbReference>
<evidence type="ECO:0000256" key="14">
    <source>
        <dbReference type="ARBA" id="ARBA00022741"/>
    </source>
</evidence>
<feature type="domain" description="ACT" evidence="28">
    <location>
        <begin position="405"/>
        <end position="483"/>
    </location>
</feature>
<evidence type="ECO:0000256" key="26">
    <source>
        <dbReference type="ARBA" id="ARBA00048841"/>
    </source>
</evidence>
<dbReference type="PROSITE" id="PS51671">
    <property type="entry name" value="ACT"/>
    <property type="match status" value="1"/>
</dbReference>
<evidence type="ECO:0000256" key="7">
    <source>
        <dbReference type="ARBA" id="ARBA00007952"/>
    </source>
</evidence>
<dbReference type="InterPro" id="IPR054352">
    <property type="entry name" value="ACT_Aspartokinase"/>
</dbReference>
<dbReference type="Gene3D" id="3.30.2130.10">
    <property type="entry name" value="VC0802-like"/>
    <property type="match status" value="1"/>
</dbReference>
<comment type="similarity">
    <text evidence="7">In the C-terminal section; belongs to the homoserine dehydrogenase family.</text>
</comment>
<dbReference type="UniPathway" id="UPA00050">
    <property type="reaction ID" value="UER00063"/>
</dbReference>
<comment type="pathway">
    <text evidence="4">Amino-acid biosynthesis; L-threonine biosynthesis; L-threonine from L-aspartate: step 3/5.</text>
</comment>
<comment type="catalytic activity">
    <reaction evidence="27">
        <text>L-homoserine + NAD(+) = L-aspartate 4-semialdehyde + NADH + H(+)</text>
        <dbReference type="Rhea" id="RHEA:15757"/>
        <dbReference type="ChEBI" id="CHEBI:15378"/>
        <dbReference type="ChEBI" id="CHEBI:57476"/>
        <dbReference type="ChEBI" id="CHEBI:57540"/>
        <dbReference type="ChEBI" id="CHEBI:57945"/>
        <dbReference type="ChEBI" id="CHEBI:537519"/>
        <dbReference type="EC" id="1.1.1.3"/>
    </reaction>
    <physiologicalReaction direction="right-to-left" evidence="27">
        <dbReference type="Rhea" id="RHEA:15759"/>
    </physiologicalReaction>
</comment>
<dbReference type="InterPro" id="IPR001048">
    <property type="entry name" value="Asp/Glu/Uridylate_kinase"/>
</dbReference>
<dbReference type="InterPro" id="IPR001341">
    <property type="entry name" value="Asp_kinase"/>
</dbReference>
<dbReference type="InterPro" id="IPR002912">
    <property type="entry name" value="ACT_dom"/>
</dbReference>
<organism evidence="29 30">
    <name type="scientific">Rudanella paleaurantiibacter</name>
    <dbReference type="NCBI Taxonomy" id="2614655"/>
    <lineage>
        <taxon>Bacteria</taxon>
        <taxon>Pseudomonadati</taxon>
        <taxon>Bacteroidota</taxon>
        <taxon>Cytophagia</taxon>
        <taxon>Cytophagales</taxon>
        <taxon>Cytophagaceae</taxon>
        <taxon>Rudanella</taxon>
    </lineage>
</organism>
<keyword evidence="21" id="KW-0457">Lysine biosynthesis</keyword>
<dbReference type="FunFam" id="3.30.360.10:FF:000006">
    <property type="entry name" value="Bifunctional aspartokinase/homoserine dehydrogenase"/>
    <property type="match status" value="1"/>
</dbReference>
<evidence type="ECO:0000259" key="28">
    <source>
        <dbReference type="PROSITE" id="PS51671"/>
    </source>
</evidence>
<comment type="caution">
    <text evidence="29">The sequence shown here is derived from an EMBL/GenBank/DDBJ whole genome shotgun (WGS) entry which is preliminary data.</text>
</comment>
<dbReference type="Proteomes" id="UP000488299">
    <property type="component" value="Unassembled WGS sequence"/>
</dbReference>
<evidence type="ECO:0000256" key="18">
    <source>
        <dbReference type="ARBA" id="ARBA00023002"/>
    </source>
</evidence>
<evidence type="ECO:0000256" key="22">
    <source>
        <dbReference type="ARBA" id="ARBA00023167"/>
    </source>
</evidence>
<evidence type="ECO:0000256" key="3">
    <source>
        <dbReference type="ARBA" id="ARBA00004986"/>
    </source>
</evidence>
<evidence type="ECO:0000256" key="15">
    <source>
        <dbReference type="ARBA" id="ARBA00022777"/>
    </source>
</evidence>
<dbReference type="SUPFAM" id="SSF51735">
    <property type="entry name" value="NAD(P)-binding Rossmann-fold domains"/>
    <property type="match status" value="1"/>
</dbReference>
<dbReference type="Gene3D" id="3.30.360.10">
    <property type="entry name" value="Dihydrodipicolinate Reductase, domain 2"/>
    <property type="match status" value="1"/>
</dbReference>
<dbReference type="InterPro" id="IPR018042">
    <property type="entry name" value="Aspartate_kinase_CS"/>
</dbReference>
<dbReference type="PANTHER" id="PTHR43070">
    <property type="match status" value="1"/>
</dbReference>
<comment type="function">
    <text evidence="24">Bifunctional aspartate kinase and homoserine dehydrogenase that catalyzes the first and the third steps toward the synthesis of lysine, methionine and threonine from aspartate.</text>
</comment>
<keyword evidence="19" id="KW-0520">NAD</keyword>
<dbReference type="GO" id="GO:0046872">
    <property type="term" value="F:metal ion binding"/>
    <property type="evidence" value="ECO:0007669"/>
    <property type="project" value="UniProtKB-KW"/>
</dbReference>
<evidence type="ECO:0000256" key="12">
    <source>
        <dbReference type="ARBA" id="ARBA00022697"/>
    </source>
</evidence>